<dbReference type="STRING" id="59922.P9303_06431"/>
<dbReference type="AlphaFoldDB" id="A2C7D5"/>
<dbReference type="KEGG" id="pmf:P9303_06431"/>
<evidence type="ECO:0000313" key="2">
    <source>
        <dbReference type="Proteomes" id="UP000002274"/>
    </source>
</evidence>
<protein>
    <submittedName>
        <fullName evidence="1">Uncharacterized protein</fullName>
    </submittedName>
</protein>
<dbReference type="HOGENOM" id="CLU_3139482_0_0_3"/>
<gene>
    <name evidence="1" type="ordered locus">P9303_06431</name>
</gene>
<dbReference type="Proteomes" id="UP000002274">
    <property type="component" value="Chromosome"/>
</dbReference>
<accession>A2C7D5</accession>
<name>A2C7D5_PROM3</name>
<organism evidence="1 2">
    <name type="scientific">Prochlorococcus marinus (strain MIT 9303)</name>
    <dbReference type="NCBI Taxonomy" id="59922"/>
    <lineage>
        <taxon>Bacteria</taxon>
        <taxon>Bacillati</taxon>
        <taxon>Cyanobacteriota</taxon>
        <taxon>Cyanophyceae</taxon>
        <taxon>Synechococcales</taxon>
        <taxon>Prochlorococcaceae</taxon>
        <taxon>Prochlorococcus</taxon>
    </lineage>
</organism>
<reference evidence="1 2" key="1">
    <citation type="journal article" date="2007" name="PLoS Genet.">
        <title>Patterns and implications of gene gain and loss in the evolution of Prochlorococcus.</title>
        <authorList>
            <person name="Kettler G.C."/>
            <person name="Martiny A.C."/>
            <person name="Huang K."/>
            <person name="Zucker J."/>
            <person name="Coleman M.L."/>
            <person name="Rodrigue S."/>
            <person name="Chen F."/>
            <person name="Lapidus A."/>
            <person name="Ferriera S."/>
            <person name="Johnson J."/>
            <person name="Steglich C."/>
            <person name="Church G.M."/>
            <person name="Richardson P."/>
            <person name="Chisholm S.W."/>
        </authorList>
    </citation>
    <scope>NUCLEOTIDE SEQUENCE [LARGE SCALE GENOMIC DNA]</scope>
    <source>
        <strain evidence="1 2">MIT 9303</strain>
    </source>
</reference>
<evidence type="ECO:0000313" key="1">
    <source>
        <dbReference type="EMBL" id="ABM77395.1"/>
    </source>
</evidence>
<dbReference type="EMBL" id="CP000554">
    <property type="protein sequence ID" value="ABM77395.1"/>
    <property type="molecule type" value="Genomic_DNA"/>
</dbReference>
<sequence>MPERFCQGWVIWRPVVMLQSSRQGESNDSITTFSELTSLIFGTKASPSTYSISL</sequence>
<proteinExistence type="predicted"/>